<evidence type="ECO:0000313" key="2">
    <source>
        <dbReference type="Proteomes" id="UP000828924"/>
    </source>
</evidence>
<evidence type="ECO:0000313" key="1">
    <source>
        <dbReference type="EMBL" id="UNM11819.1"/>
    </source>
</evidence>
<accession>A0ABY3WGW2</accession>
<name>A0ABY3WGW2_9ACTN</name>
<sequence length="49" mass="5462">MLPDKVVEQVRRPLVDVLELRGCRFEYGALLGHPPRLEQDGGVVMGRGC</sequence>
<organism evidence="1 2">
    <name type="scientific">Streptomyces formicae</name>
    <dbReference type="NCBI Taxonomy" id="1616117"/>
    <lineage>
        <taxon>Bacteria</taxon>
        <taxon>Bacillati</taxon>
        <taxon>Actinomycetota</taxon>
        <taxon>Actinomycetes</taxon>
        <taxon>Kitasatosporales</taxon>
        <taxon>Streptomycetaceae</taxon>
        <taxon>Streptomyces</taxon>
    </lineage>
</organism>
<gene>
    <name evidence="1" type="ORF">J4032_09925</name>
</gene>
<keyword evidence="2" id="KW-1185">Reference proteome</keyword>
<dbReference type="EMBL" id="CP071872">
    <property type="protein sequence ID" value="UNM11819.1"/>
    <property type="molecule type" value="Genomic_DNA"/>
</dbReference>
<dbReference type="RefSeq" id="WP_242330403.1">
    <property type="nucleotide sequence ID" value="NZ_CP071872.1"/>
</dbReference>
<protein>
    <submittedName>
        <fullName evidence="1">Uncharacterized protein</fullName>
    </submittedName>
</protein>
<reference evidence="1 2" key="1">
    <citation type="submission" date="2021-03" db="EMBL/GenBank/DDBJ databases">
        <title>Complete genome of Streptomyces formicae strain 1H-GS9 (DSM 100524).</title>
        <authorList>
            <person name="Atanasov K.E."/>
            <person name="Altabella T."/>
            <person name="Ferrer A."/>
        </authorList>
    </citation>
    <scope>NUCLEOTIDE SEQUENCE [LARGE SCALE GENOMIC DNA]</scope>
    <source>
        <strain evidence="1 2">1H-GS9</strain>
    </source>
</reference>
<dbReference type="Proteomes" id="UP000828924">
    <property type="component" value="Chromosome"/>
</dbReference>
<proteinExistence type="predicted"/>